<feature type="region of interest" description="Disordered" evidence="1">
    <location>
        <begin position="1"/>
        <end position="33"/>
    </location>
</feature>
<reference evidence="2" key="2">
    <citation type="submission" date="2020-09" db="EMBL/GenBank/DDBJ databases">
        <authorList>
            <person name="Sun Q."/>
            <person name="Ohkuma M."/>
        </authorList>
    </citation>
    <scope>NUCLEOTIDE SEQUENCE</scope>
    <source>
        <strain evidence="2">JCM 3302</strain>
    </source>
</reference>
<name>A0A919AM68_9ACTN</name>
<proteinExistence type="predicted"/>
<evidence type="ECO:0000256" key="1">
    <source>
        <dbReference type="SAM" id="MobiDB-lite"/>
    </source>
</evidence>
<accession>A0A919AM68</accession>
<protein>
    <submittedName>
        <fullName evidence="2">Uncharacterized protein</fullName>
    </submittedName>
</protein>
<reference evidence="2" key="1">
    <citation type="journal article" date="2014" name="Int. J. Syst. Evol. Microbiol.">
        <title>Complete genome sequence of Corynebacterium casei LMG S-19264T (=DSM 44701T), isolated from a smear-ripened cheese.</title>
        <authorList>
            <consortium name="US DOE Joint Genome Institute (JGI-PGF)"/>
            <person name="Walter F."/>
            <person name="Albersmeier A."/>
            <person name="Kalinowski J."/>
            <person name="Ruckert C."/>
        </authorList>
    </citation>
    <scope>NUCLEOTIDE SEQUENCE</scope>
    <source>
        <strain evidence="2">JCM 3302</strain>
    </source>
</reference>
<dbReference type="Proteomes" id="UP000641386">
    <property type="component" value="Unassembled WGS sequence"/>
</dbReference>
<organism evidence="2 3">
    <name type="scientific">Streptomyces spiralis</name>
    <dbReference type="NCBI Taxonomy" id="66376"/>
    <lineage>
        <taxon>Bacteria</taxon>
        <taxon>Bacillati</taxon>
        <taxon>Actinomycetota</taxon>
        <taxon>Actinomycetes</taxon>
        <taxon>Kitasatosporales</taxon>
        <taxon>Streptomycetaceae</taxon>
        <taxon>Streptomyces</taxon>
    </lineage>
</organism>
<evidence type="ECO:0000313" key="3">
    <source>
        <dbReference type="Proteomes" id="UP000641386"/>
    </source>
</evidence>
<gene>
    <name evidence="2" type="ORF">GCM10014715_83310</name>
</gene>
<dbReference type="AlphaFoldDB" id="A0A919AM68"/>
<sequence length="133" mass="14454">MTRHAAGTTPSAPPRPLALPAGATRRSTRSKLPRMDQLAVDVADHGRIIDLRRDPDASARLPHGRANGRYRCLACGHRLPLIHSCWGPAGRNDTYGSALAHPGRSQGGQLLLTFAAWCRWGLTMCDRRGMPVV</sequence>
<keyword evidence="3" id="KW-1185">Reference proteome</keyword>
<evidence type="ECO:0000313" key="2">
    <source>
        <dbReference type="EMBL" id="GHF15334.1"/>
    </source>
</evidence>
<dbReference type="EMBL" id="BNBC01000070">
    <property type="protein sequence ID" value="GHF15334.1"/>
    <property type="molecule type" value="Genomic_DNA"/>
</dbReference>
<comment type="caution">
    <text evidence="2">The sequence shown here is derived from an EMBL/GenBank/DDBJ whole genome shotgun (WGS) entry which is preliminary data.</text>
</comment>